<feature type="non-terminal residue" evidence="1">
    <location>
        <position position="23"/>
    </location>
</feature>
<name>A0A382QHX1_9ZZZZ</name>
<evidence type="ECO:0000313" key="1">
    <source>
        <dbReference type="EMBL" id="SVC84558.1"/>
    </source>
</evidence>
<gene>
    <name evidence="1" type="ORF">METZ01_LOCUS337412</name>
</gene>
<dbReference type="EMBL" id="UINC01114327">
    <property type="protein sequence ID" value="SVC84558.1"/>
    <property type="molecule type" value="Genomic_DNA"/>
</dbReference>
<reference evidence="1" key="1">
    <citation type="submission" date="2018-05" db="EMBL/GenBank/DDBJ databases">
        <authorList>
            <person name="Lanie J.A."/>
            <person name="Ng W.-L."/>
            <person name="Kazmierczak K.M."/>
            <person name="Andrzejewski T.M."/>
            <person name="Davidsen T.M."/>
            <person name="Wayne K.J."/>
            <person name="Tettelin H."/>
            <person name="Glass J.I."/>
            <person name="Rusch D."/>
            <person name="Podicherti R."/>
            <person name="Tsui H.-C.T."/>
            <person name="Winkler M.E."/>
        </authorList>
    </citation>
    <scope>NUCLEOTIDE SEQUENCE</scope>
</reference>
<protein>
    <submittedName>
        <fullName evidence="1">Uncharacterized protein</fullName>
    </submittedName>
</protein>
<proteinExistence type="predicted"/>
<organism evidence="1">
    <name type="scientific">marine metagenome</name>
    <dbReference type="NCBI Taxonomy" id="408172"/>
    <lineage>
        <taxon>unclassified sequences</taxon>
        <taxon>metagenomes</taxon>
        <taxon>ecological metagenomes</taxon>
    </lineage>
</organism>
<accession>A0A382QHX1</accession>
<sequence length="23" mass="2415">MPIILSSNNCNNGARTASLIVII</sequence>
<dbReference type="AlphaFoldDB" id="A0A382QHX1"/>